<dbReference type="Proteomes" id="UP000095712">
    <property type="component" value="Unassembled WGS sequence"/>
</dbReference>
<name>A0A174P686_9FIRM</name>
<dbReference type="AlphaFoldDB" id="A0A174P686"/>
<sequence>MYQEKSKKQPIYDIVYLKPLEGFTVEEVTEEKRNIVMKFVNHQTGATTRIYIDSVLFGSEMMKYTEE</sequence>
<proteinExistence type="predicted"/>
<gene>
    <name evidence="1" type="ORF">ERS852523_02042</name>
</gene>
<evidence type="ECO:0000313" key="2">
    <source>
        <dbReference type="Proteomes" id="UP000095712"/>
    </source>
</evidence>
<reference evidence="1 2" key="1">
    <citation type="submission" date="2015-09" db="EMBL/GenBank/DDBJ databases">
        <authorList>
            <consortium name="Pathogen Informatics"/>
        </authorList>
    </citation>
    <scope>NUCLEOTIDE SEQUENCE [LARGE SCALE GENOMIC DNA]</scope>
    <source>
        <strain evidence="1 2">2789STDY5834911</strain>
    </source>
</reference>
<organism evidence="1 2">
    <name type="scientific">Blautia wexlerae</name>
    <dbReference type="NCBI Taxonomy" id="418240"/>
    <lineage>
        <taxon>Bacteria</taxon>
        <taxon>Bacillati</taxon>
        <taxon>Bacillota</taxon>
        <taxon>Clostridia</taxon>
        <taxon>Lachnospirales</taxon>
        <taxon>Lachnospiraceae</taxon>
        <taxon>Blautia</taxon>
    </lineage>
</organism>
<dbReference type="EMBL" id="CZAW01000019">
    <property type="protein sequence ID" value="CUP56412.1"/>
    <property type="molecule type" value="Genomic_DNA"/>
</dbReference>
<protein>
    <submittedName>
        <fullName evidence="1">Uncharacterized protein</fullName>
    </submittedName>
</protein>
<dbReference type="RefSeq" id="WP_055151410.1">
    <property type="nucleotide sequence ID" value="NZ_CZAW01000019.1"/>
</dbReference>
<accession>A0A174P686</accession>
<evidence type="ECO:0000313" key="1">
    <source>
        <dbReference type="EMBL" id="CUP56412.1"/>
    </source>
</evidence>